<dbReference type="RefSeq" id="WP_184194555.1">
    <property type="nucleotide sequence ID" value="NZ_JACHGW010000002.1"/>
</dbReference>
<name>A0A7W9SP50_ARMRO</name>
<dbReference type="Proteomes" id="UP000520814">
    <property type="component" value="Unassembled WGS sequence"/>
</dbReference>
<evidence type="ECO:0000313" key="1">
    <source>
        <dbReference type="EMBL" id="MBB6050156.1"/>
    </source>
</evidence>
<accession>A0A7W9SP50</accession>
<gene>
    <name evidence="1" type="ORF">HNQ39_001947</name>
</gene>
<proteinExistence type="predicted"/>
<dbReference type="AlphaFoldDB" id="A0A7W9SP50"/>
<protein>
    <submittedName>
        <fullName evidence="1">Uncharacterized protein</fullName>
    </submittedName>
</protein>
<sequence length="255" mass="28494">MDRRYRKQGGWKGLQMLCGSCPACSTIEVVGCTGGFSDDDHDEEYGFVEDPDPFDLLVEEQGLRGELARYFPVTTPLWFGLWIQPIMPAGGVSVLRQLFETMERNEGSRNGWELFGQAGFLRALKTAERNGLELHVHRTAGGTIAGPRPHCPRCKAGMELGENLTCKVCGNVCSPQVGKWGTGRRAPLKPLLKELGEARFIELVRWSLLPQKAPEAQLDELMEAILERERTRPVWEAEKKQSLKAMIARARVSTP</sequence>
<reference evidence="1 2" key="1">
    <citation type="submission" date="2020-08" db="EMBL/GenBank/DDBJ databases">
        <title>Genomic Encyclopedia of Type Strains, Phase IV (KMG-IV): sequencing the most valuable type-strain genomes for metagenomic binning, comparative biology and taxonomic classification.</title>
        <authorList>
            <person name="Goeker M."/>
        </authorList>
    </citation>
    <scope>NUCLEOTIDE SEQUENCE [LARGE SCALE GENOMIC DNA]</scope>
    <source>
        <strain evidence="1 2">DSM 23562</strain>
    </source>
</reference>
<keyword evidence="2" id="KW-1185">Reference proteome</keyword>
<evidence type="ECO:0000313" key="2">
    <source>
        <dbReference type="Proteomes" id="UP000520814"/>
    </source>
</evidence>
<organism evidence="1 2">
    <name type="scientific">Armatimonas rosea</name>
    <dbReference type="NCBI Taxonomy" id="685828"/>
    <lineage>
        <taxon>Bacteria</taxon>
        <taxon>Bacillati</taxon>
        <taxon>Armatimonadota</taxon>
        <taxon>Armatimonadia</taxon>
        <taxon>Armatimonadales</taxon>
        <taxon>Armatimonadaceae</taxon>
        <taxon>Armatimonas</taxon>
    </lineage>
</organism>
<dbReference type="EMBL" id="JACHGW010000002">
    <property type="protein sequence ID" value="MBB6050156.1"/>
    <property type="molecule type" value="Genomic_DNA"/>
</dbReference>
<comment type="caution">
    <text evidence="1">The sequence shown here is derived from an EMBL/GenBank/DDBJ whole genome shotgun (WGS) entry which is preliminary data.</text>
</comment>